<proteinExistence type="predicted"/>
<dbReference type="Gene3D" id="2.60.40.770">
    <property type="match status" value="1"/>
</dbReference>
<accession>A0ABV3FT89</accession>
<keyword evidence="3" id="KW-1185">Reference proteome</keyword>
<evidence type="ECO:0000313" key="2">
    <source>
        <dbReference type="EMBL" id="MEV0708640.1"/>
    </source>
</evidence>
<dbReference type="EMBL" id="JBFAKC010000005">
    <property type="protein sequence ID" value="MEV0708640.1"/>
    <property type="molecule type" value="Genomic_DNA"/>
</dbReference>
<dbReference type="InterPro" id="IPR014756">
    <property type="entry name" value="Ig_E-set"/>
</dbReference>
<dbReference type="RefSeq" id="WP_355089778.1">
    <property type="nucleotide sequence ID" value="NZ_JBEXKW010000079.1"/>
</dbReference>
<sequence>MAAITGNAPYARADGYSTVHSIDLSGHRPELPDRCGVRYGAELTLAVQFTPTRNARELRAEVTLTDTLGHTAPVPHGVPPDPAAAGVSCPMTAGKRYTYRGLVRTLPANYPRLMSSIRMFREPLHQDLTWTLTDDSGAIAVRVLVPMTFEP</sequence>
<dbReference type="Pfam" id="PF02221">
    <property type="entry name" value="E1_DerP2_DerF2"/>
    <property type="match status" value="1"/>
</dbReference>
<dbReference type="Proteomes" id="UP001551695">
    <property type="component" value="Unassembled WGS sequence"/>
</dbReference>
<evidence type="ECO:0000313" key="3">
    <source>
        <dbReference type="Proteomes" id="UP001551695"/>
    </source>
</evidence>
<feature type="domain" description="MD-2-related lipid-recognition" evidence="1">
    <location>
        <begin position="15"/>
        <end position="116"/>
    </location>
</feature>
<evidence type="ECO:0000259" key="1">
    <source>
        <dbReference type="Pfam" id="PF02221"/>
    </source>
</evidence>
<dbReference type="InterPro" id="IPR003172">
    <property type="entry name" value="ML_dom"/>
</dbReference>
<protein>
    <submittedName>
        <fullName evidence="2">ML domain-containing protein</fullName>
    </submittedName>
</protein>
<organism evidence="2 3">
    <name type="scientific">Nocardia aurea</name>
    <dbReference type="NCBI Taxonomy" id="2144174"/>
    <lineage>
        <taxon>Bacteria</taxon>
        <taxon>Bacillati</taxon>
        <taxon>Actinomycetota</taxon>
        <taxon>Actinomycetes</taxon>
        <taxon>Mycobacteriales</taxon>
        <taxon>Nocardiaceae</taxon>
        <taxon>Nocardia</taxon>
    </lineage>
</organism>
<gene>
    <name evidence="2" type="ORF">AB0I48_13830</name>
</gene>
<reference evidence="2 3" key="1">
    <citation type="submission" date="2024-06" db="EMBL/GenBank/DDBJ databases">
        <title>The Natural Products Discovery Center: Release of the First 8490 Sequenced Strains for Exploring Actinobacteria Biosynthetic Diversity.</title>
        <authorList>
            <person name="Kalkreuter E."/>
            <person name="Kautsar S.A."/>
            <person name="Yang D."/>
            <person name="Bader C.D."/>
            <person name="Teijaro C.N."/>
            <person name="Fluegel L."/>
            <person name="Davis C.M."/>
            <person name="Simpson J.R."/>
            <person name="Lauterbach L."/>
            <person name="Steele A.D."/>
            <person name="Gui C."/>
            <person name="Meng S."/>
            <person name="Li G."/>
            <person name="Viehrig K."/>
            <person name="Ye F."/>
            <person name="Su P."/>
            <person name="Kiefer A.F."/>
            <person name="Nichols A."/>
            <person name="Cepeda A.J."/>
            <person name="Yan W."/>
            <person name="Fan B."/>
            <person name="Jiang Y."/>
            <person name="Adhikari A."/>
            <person name="Zheng C.-J."/>
            <person name="Schuster L."/>
            <person name="Cowan T.M."/>
            <person name="Smanski M.J."/>
            <person name="Chevrette M.G."/>
            <person name="De Carvalho L.P.S."/>
            <person name="Shen B."/>
        </authorList>
    </citation>
    <scope>NUCLEOTIDE SEQUENCE [LARGE SCALE GENOMIC DNA]</scope>
    <source>
        <strain evidence="2 3">NPDC050403</strain>
    </source>
</reference>
<comment type="caution">
    <text evidence="2">The sequence shown here is derived from an EMBL/GenBank/DDBJ whole genome shotgun (WGS) entry which is preliminary data.</text>
</comment>
<name>A0ABV3FT89_9NOCA</name>
<dbReference type="SUPFAM" id="SSF81296">
    <property type="entry name" value="E set domains"/>
    <property type="match status" value="1"/>
</dbReference>